<reference evidence="9 10" key="1">
    <citation type="submission" date="2015-11" db="EMBL/GenBank/DDBJ databases">
        <title>Sequence of Pedobacter ginsenosidimutans.</title>
        <authorList>
            <person name="Carson E."/>
            <person name="Keyser V."/>
            <person name="Newman J."/>
            <person name="Miller J."/>
        </authorList>
    </citation>
    <scope>NUCLEOTIDE SEQUENCE [LARGE SCALE GENOMIC DNA]</scope>
    <source>
        <strain evidence="9 10">KACC 14530</strain>
    </source>
</reference>
<dbReference type="NCBIfam" id="TIGR04057">
    <property type="entry name" value="SusC_RagA_signa"/>
    <property type="match status" value="1"/>
</dbReference>
<protein>
    <submittedName>
        <fullName evidence="9">SusC/RagA family TonB-linked outer membrane protein</fullName>
    </submittedName>
</protein>
<dbReference type="Pfam" id="PF13715">
    <property type="entry name" value="CarbopepD_reg_2"/>
    <property type="match status" value="1"/>
</dbReference>
<comment type="similarity">
    <text evidence="7">Belongs to the TonB-dependent receptor family.</text>
</comment>
<dbReference type="SUPFAM" id="SSF56935">
    <property type="entry name" value="Porins"/>
    <property type="match status" value="1"/>
</dbReference>
<keyword evidence="5 7" id="KW-0472">Membrane</keyword>
<dbReference type="InterPro" id="IPR012910">
    <property type="entry name" value="Plug_dom"/>
</dbReference>
<dbReference type="InterPro" id="IPR036942">
    <property type="entry name" value="Beta-barrel_TonB_sf"/>
</dbReference>
<dbReference type="InterPro" id="IPR008969">
    <property type="entry name" value="CarboxyPept-like_regulatory"/>
</dbReference>
<dbReference type="Proteomes" id="UP000051950">
    <property type="component" value="Unassembled WGS sequence"/>
</dbReference>
<dbReference type="SUPFAM" id="SSF49464">
    <property type="entry name" value="Carboxypeptidase regulatory domain-like"/>
    <property type="match status" value="1"/>
</dbReference>
<evidence type="ECO:0000256" key="3">
    <source>
        <dbReference type="ARBA" id="ARBA00022452"/>
    </source>
</evidence>
<evidence type="ECO:0000256" key="7">
    <source>
        <dbReference type="PROSITE-ProRule" id="PRU01360"/>
    </source>
</evidence>
<dbReference type="OrthoDB" id="9768177at2"/>
<evidence type="ECO:0000256" key="4">
    <source>
        <dbReference type="ARBA" id="ARBA00022692"/>
    </source>
</evidence>
<evidence type="ECO:0000256" key="6">
    <source>
        <dbReference type="ARBA" id="ARBA00023237"/>
    </source>
</evidence>
<dbReference type="STRING" id="687842.ASU31_18580"/>
<dbReference type="Gene3D" id="2.40.170.20">
    <property type="entry name" value="TonB-dependent receptor, beta-barrel domain"/>
    <property type="match status" value="1"/>
</dbReference>
<dbReference type="Pfam" id="PF07715">
    <property type="entry name" value="Plug"/>
    <property type="match status" value="1"/>
</dbReference>
<comment type="subcellular location">
    <subcellularLocation>
        <location evidence="1 7">Cell outer membrane</location>
        <topology evidence="1 7">Multi-pass membrane protein</topology>
    </subcellularLocation>
</comment>
<evidence type="ECO:0000259" key="8">
    <source>
        <dbReference type="Pfam" id="PF07715"/>
    </source>
</evidence>
<gene>
    <name evidence="9" type="ORF">ASU31_18580</name>
</gene>
<comment type="caution">
    <text evidence="9">The sequence shown here is derived from an EMBL/GenBank/DDBJ whole genome shotgun (WGS) entry which is preliminary data.</text>
</comment>
<evidence type="ECO:0000256" key="2">
    <source>
        <dbReference type="ARBA" id="ARBA00022448"/>
    </source>
</evidence>
<keyword evidence="6 7" id="KW-0998">Cell outer membrane</keyword>
<feature type="domain" description="TonB-dependent receptor plug" evidence="8">
    <location>
        <begin position="121"/>
        <end position="228"/>
    </location>
</feature>
<evidence type="ECO:0000313" key="9">
    <source>
        <dbReference type="EMBL" id="KRT14554.1"/>
    </source>
</evidence>
<evidence type="ECO:0000256" key="5">
    <source>
        <dbReference type="ARBA" id="ARBA00023136"/>
    </source>
</evidence>
<accession>A0A0T5VL14</accession>
<dbReference type="PROSITE" id="PS52016">
    <property type="entry name" value="TONB_DEPENDENT_REC_3"/>
    <property type="match status" value="1"/>
</dbReference>
<dbReference type="Gene3D" id="2.60.40.1120">
    <property type="entry name" value="Carboxypeptidase-like, regulatory domain"/>
    <property type="match status" value="1"/>
</dbReference>
<name>A0A0T5VL14_9SPHI</name>
<keyword evidence="3 7" id="KW-1134">Transmembrane beta strand</keyword>
<organism evidence="9 10">
    <name type="scientific">Pedobacter ginsenosidimutans</name>
    <dbReference type="NCBI Taxonomy" id="687842"/>
    <lineage>
        <taxon>Bacteria</taxon>
        <taxon>Pseudomonadati</taxon>
        <taxon>Bacteroidota</taxon>
        <taxon>Sphingobacteriia</taxon>
        <taxon>Sphingobacteriales</taxon>
        <taxon>Sphingobacteriaceae</taxon>
        <taxon>Pedobacter</taxon>
    </lineage>
</organism>
<keyword evidence="2 7" id="KW-0813">Transport</keyword>
<dbReference type="EMBL" id="LMZQ01000016">
    <property type="protein sequence ID" value="KRT14554.1"/>
    <property type="molecule type" value="Genomic_DNA"/>
</dbReference>
<sequence>MPVHVYLFPKLLLLLTILLLTNVNVFAQSKTIIGVVTDESKQTVPGVSVSVKGSKTTTQTDADGRFKIQALATDQLVFNYVGYASQSVNVGTRTTINVVLKSSITGLSDVVVVGYGTTKRADLTGAVGSVNMKDLEQAPVKSFDQALAGRVAGVQVSTSDGQPGATANIVIRGAGSISQDNSPLYVIDGFPSEDANANSINPSDIESIDILKDASATAIYGARGSNGVVLITTKRGKAGKPQLSYNAYYGTQKSPDKIPVMNAFEFVKYVKELNSVFADSVYLKNGVTINDYQNVSSLDMQDYIFQNGQNQNHDIALRGGNDKTTYSISGNYNNQKGIVKFSGFKRYQGRFVLDQTVTDKLKAGINVNYAYSETFGTPISATNFYASSVLLYSVWGYRPAAAISGRDQNTDLLDSFYDPTNELANNQDYRVNPLISLENQKTMYKATTMVANGYAEYAFTPKLKLRVAAGITNANTETNIFNNSLTQSGSKWNASGPNGTYATSPAFNWLNDNTLTYKNTFNKNHNLTVLAGYSAQRSKNSYRSIYASQITNESLGIDALDLVPAANTVVNSRSSVWTLQSFLGRLNYDFKGKYLLTASFRADGSSKFAPGKRWGYFPSASAGWRFSQESFLKNATWLSDGKLRIGYGESGNNRVGDFAYLPQLNLGNTQYWYSFNGKPVAIGSVITASGNYDLQWETNTQTNIGLDLSFFKNRLGLTADVYKRVTNDLLLNAQLPYASGVQSGTGFKNIGSLENRGLEITLNSTNIQTKNFRWTSNFNISFNKNKILELTEGQNSLLAGAGTFFNTTYTSLSPYISVKGRSVGEMYGLIFDGVYQYSDFDKMPNGTFLLKPNITTNGSTRTSIQPGDIKYKDLNGDLVVNNNDYTIIGRGLPIHTGGFSNNFSYKNWDLGVFLQWSYGNNIINANRYVFEGGIVTNPNLNQYASFQNRWTPTNQNNDLFRAGGMAAANYSSRVVEDGSYLRLKTVQLGYNFSNKILKNIGMSKLRLNASAQNLLTLTGYSGLDPEASSRPSNLTPGFDYGTYPQSFTVTFGLNATF</sequence>
<dbReference type="AlphaFoldDB" id="A0A0T5VL14"/>
<dbReference type="GO" id="GO:0009279">
    <property type="term" value="C:cell outer membrane"/>
    <property type="evidence" value="ECO:0007669"/>
    <property type="project" value="UniProtKB-SubCell"/>
</dbReference>
<keyword evidence="10" id="KW-1185">Reference proteome</keyword>
<dbReference type="NCBIfam" id="TIGR04056">
    <property type="entry name" value="OMP_RagA_SusC"/>
    <property type="match status" value="1"/>
</dbReference>
<dbReference type="InterPro" id="IPR037066">
    <property type="entry name" value="Plug_dom_sf"/>
</dbReference>
<dbReference type="InterPro" id="IPR023997">
    <property type="entry name" value="TonB-dep_OMP_SusC/RagA_CS"/>
</dbReference>
<keyword evidence="4 7" id="KW-0812">Transmembrane</keyword>
<evidence type="ECO:0000256" key="1">
    <source>
        <dbReference type="ARBA" id="ARBA00004571"/>
    </source>
</evidence>
<proteinExistence type="inferred from homology"/>
<dbReference type="InterPro" id="IPR023996">
    <property type="entry name" value="TonB-dep_OMP_SusC/RagA"/>
</dbReference>
<evidence type="ECO:0000313" key="10">
    <source>
        <dbReference type="Proteomes" id="UP000051950"/>
    </source>
</evidence>
<dbReference type="FunFam" id="2.170.130.10:FF:000008">
    <property type="entry name" value="SusC/RagA family TonB-linked outer membrane protein"/>
    <property type="match status" value="1"/>
</dbReference>
<dbReference type="Gene3D" id="2.170.130.10">
    <property type="entry name" value="TonB-dependent receptor, plug domain"/>
    <property type="match status" value="1"/>
</dbReference>
<dbReference type="InterPro" id="IPR039426">
    <property type="entry name" value="TonB-dep_rcpt-like"/>
</dbReference>